<keyword evidence="2" id="KW-0812">Transmembrane</keyword>
<gene>
    <name evidence="3" type="ORF">C1H46_000234</name>
</gene>
<dbReference type="EMBL" id="VIEB01000005">
    <property type="protein sequence ID" value="TQE14315.1"/>
    <property type="molecule type" value="Genomic_DNA"/>
</dbReference>
<organism evidence="3 4">
    <name type="scientific">Malus baccata</name>
    <name type="common">Siberian crab apple</name>
    <name type="synonym">Pyrus baccata</name>
    <dbReference type="NCBI Taxonomy" id="106549"/>
    <lineage>
        <taxon>Eukaryota</taxon>
        <taxon>Viridiplantae</taxon>
        <taxon>Streptophyta</taxon>
        <taxon>Embryophyta</taxon>
        <taxon>Tracheophyta</taxon>
        <taxon>Spermatophyta</taxon>
        <taxon>Magnoliopsida</taxon>
        <taxon>eudicotyledons</taxon>
        <taxon>Gunneridae</taxon>
        <taxon>Pentapetalae</taxon>
        <taxon>rosids</taxon>
        <taxon>fabids</taxon>
        <taxon>Rosales</taxon>
        <taxon>Rosaceae</taxon>
        <taxon>Amygdaloideae</taxon>
        <taxon>Maleae</taxon>
        <taxon>Malus</taxon>
    </lineage>
</organism>
<proteinExistence type="predicted"/>
<protein>
    <submittedName>
        <fullName evidence="3">Uncharacterized protein</fullName>
    </submittedName>
</protein>
<dbReference type="Proteomes" id="UP000315295">
    <property type="component" value="Unassembled WGS sequence"/>
</dbReference>
<feature type="region of interest" description="Disordered" evidence="1">
    <location>
        <begin position="67"/>
        <end position="97"/>
    </location>
</feature>
<dbReference type="AlphaFoldDB" id="A0A540NTM7"/>
<keyword evidence="2" id="KW-1133">Transmembrane helix</keyword>
<name>A0A540NTM7_MALBA</name>
<keyword evidence="4" id="KW-1185">Reference proteome</keyword>
<keyword evidence="2" id="KW-0472">Membrane</keyword>
<evidence type="ECO:0000256" key="1">
    <source>
        <dbReference type="SAM" id="MobiDB-lite"/>
    </source>
</evidence>
<sequence length="238" mass="26669">MYRVFILYIVAVSLLFEILALAILKAVSAPLIGKPTPNVEATSTTSQVPVSSTSSVSVELLSAWRPHRRCHDPESSDQTSSASRVEGEASQPPEIGCLHIPNELKDRPKDWEWLCKHFTNPKFVKKSIAGQKVRESKTLFHHFGLQPFSYRLEARREGSKFPEIDMFKDVYVRPGNETTKQLHMNGQLRAQGKVMRTCVERVQELVQAIQMSGLQISLLAPHLALPSTSKPPCHADTQ</sequence>
<evidence type="ECO:0000313" key="4">
    <source>
        <dbReference type="Proteomes" id="UP000315295"/>
    </source>
</evidence>
<reference evidence="3 4" key="1">
    <citation type="journal article" date="2019" name="G3 (Bethesda)">
        <title>Sequencing of a Wild Apple (Malus baccata) Genome Unravels the Differences Between Cultivated and Wild Apple Species Regarding Disease Resistance and Cold Tolerance.</title>
        <authorList>
            <person name="Chen X."/>
        </authorList>
    </citation>
    <scope>NUCLEOTIDE SEQUENCE [LARGE SCALE GENOMIC DNA]</scope>
    <source>
        <strain evidence="4">cv. Shandingzi</strain>
        <tissue evidence="3">Leaves</tissue>
    </source>
</reference>
<evidence type="ECO:0000256" key="2">
    <source>
        <dbReference type="SAM" id="Phobius"/>
    </source>
</evidence>
<comment type="caution">
    <text evidence="3">The sequence shown here is derived from an EMBL/GenBank/DDBJ whole genome shotgun (WGS) entry which is preliminary data.</text>
</comment>
<evidence type="ECO:0000313" key="3">
    <source>
        <dbReference type="EMBL" id="TQE14315.1"/>
    </source>
</evidence>
<accession>A0A540NTM7</accession>
<feature type="transmembrane region" description="Helical" evidence="2">
    <location>
        <begin position="6"/>
        <end position="24"/>
    </location>
</feature>